<evidence type="ECO:0000313" key="9">
    <source>
        <dbReference type="Proteomes" id="UP001296873"/>
    </source>
</evidence>
<reference evidence="8 9" key="1">
    <citation type="journal article" date="2020" name="Microorganisms">
        <title>Osmotic Adaptation and Compatible Solute Biosynthesis of Phototrophic Bacteria as Revealed from Genome Analyses.</title>
        <authorList>
            <person name="Imhoff J.F."/>
            <person name="Rahn T."/>
            <person name="Kunzel S."/>
            <person name="Keller A."/>
            <person name="Neulinger S.C."/>
        </authorList>
    </citation>
    <scope>NUCLEOTIDE SEQUENCE [LARGE SCALE GENOMIC DNA]</scope>
    <source>
        <strain evidence="8 9">DSM 9895</strain>
    </source>
</reference>
<dbReference type="Proteomes" id="UP001296873">
    <property type="component" value="Unassembled WGS sequence"/>
</dbReference>
<dbReference type="SUPFAM" id="SSF52833">
    <property type="entry name" value="Thioredoxin-like"/>
    <property type="match status" value="1"/>
</dbReference>
<gene>
    <name evidence="8" type="ORF">CKO28_09605</name>
</gene>
<dbReference type="RefSeq" id="WP_200340581.1">
    <property type="nucleotide sequence ID" value="NZ_NRRL01000020.1"/>
</dbReference>
<comment type="cofactor">
    <cofactor evidence="6">
        <name>[2Fe-2S] cluster</name>
        <dbReference type="ChEBI" id="CHEBI:190135"/>
    </cofactor>
</comment>
<dbReference type="InterPro" id="IPR036249">
    <property type="entry name" value="Thioredoxin-like_sf"/>
</dbReference>
<feature type="compositionally biased region" description="Polar residues" evidence="7">
    <location>
        <begin position="241"/>
        <end position="250"/>
    </location>
</feature>
<dbReference type="Gene3D" id="1.10.10.1590">
    <property type="entry name" value="NADH-quinone oxidoreductase subunit E"/>
    <property type="match status" value="1"/>
</dbReference>
<keyword evidence="3" id="KW-0479">Metal-binding</keyword>
<dbReference type="NCBIfam" id="TIGR01958">
    <property type="entry name" value="nuoE_fam"/>
    <property type="match status" value="1"/>
</dbReference>
<evidence type="ECO:0000256" key="7">
    <source>
        <dbReference type="SAM" id="MobiDB-lite"/>
    </source>
</evidence>
<evidence type="ECO:0000256" key="3">
    <source>
        <dbReference type="ARBA" id="ARBA00022723"/>
    </source>
</evidence>
<dbReference type="PANTHER" id="PTHR10371">
    <property type="entry name" value="NADH DEHYDROGENASE UBIQUINONE FLAVOPROTEIN 2, MITOCHONDRIAL"/>
    <property type="match status" value="1"/>
</dbReference>
<dbReference type="InterPro" id="IPR042128">
    <property type="entry name" value="NuoE_dom"/>
</dbReference>
<evidence type="ECO:0000256" key="2">
    <source>
        <dbReference type="ARBA" id="ARBA00022714"/>
    </source>
</evidence>
<name>A0ABS1DEA1_9PROT</name>
<dbReference type="InterPro" id="IPR002023">
    <property type="entry name" value="NuoE-like"/>
</dbReference>
<evidence type="ECO:0000313" key="8">
    <source>
        <dbReference type="EMBL" id="MBK1668291.1"/>
    </source>
</evidence>
<dbReference type="InterPro" id="IPR041921">
    <property type="entry name" value="NuoE_N"/>
</dbReference>
<protein>
    <submittedName>
        <fullName evidence="8">NADH-quinone oxidoreductase subunit E</fullName>
    </submittedName>
</protein>
<dbReference type="PANTHER" id="PTHR10371:SF3">
    <property type="entry name" value="NADH DEHYDROGENASE [UBIQUINONE] FLAVOPROTEIN 2, MITOCHONDRIAL"/>
    <property type="match status" value="1"/>
</dbReference>
<keyword evidence="9" id="KW-1185">Reference proteome</keyword>
<evidence type="ECO:0000256" key="4">
    <source>
        <dbReference type="ARBA" id="ARBA00023004"/>
    </source>
</evidence>
<dbReference type="NCBIfam" id="NF005725">
    <property type="entry name" value="PRK07539.1-5"/>
    <property type="match status" value="1"/>
</dbReference>
<dbReference type="Pfam" id="PF01257">
    <property type="entry name" value="2Fe-2S_thioredx"/>
    <property type="match status" value="1"/>
</dbReference>
<proteinExistence type="inferred from homology"/>
<comment type="similarity">
    <text evidence="1">Belongs to the complex I 24 kDa subunit family.</text>
</comment>
<accession>A0ABS1DEA1</accession>
<feature type="region of interest" description="Disordered" evidence="7">
    <location>
        <begin position="179"/>
        <end position="218"/>
    </location>
</feature>
<dbReference type="Gene3D" id="3.40.30.10">
    <property type="entry name" value="Glutaredoxin"/>
    <property type="match status" value="1"/>
</dbReference>
<dbReference type="PROSITE" id="PS01099">
    <property type="entry name" value="COMPLEX1_24K"/>
    <property type="match status" value="1"/>
</dbReference>
<feature type="region of interest" description="Disordered" evidence="7">
    <location>
        <begin position="230"/>
        <end position="250"/>
    </location>
</feature>
<organism evidence="8 9">
    <name type="scientific">Rhodovibrio sodomensis</name>
    <dbReference type="NCBI Taxonomy" id="1088"/>
    <lineage>
        <taxon>Bacteria</taxon>
        <taxon>Pseudomonadati</taxon>
        <taxon>Pseudomonadota</taxon>
        <taxon>Alphaproteobacteria</taxon>
        <taxon>Rhodospirillales</taxon>
        <taxon>Rhodovibrionaceae</taxon>
        <taxon>Rhodovibrio</taxon>
    </lineage>
</organism>
<keyword evidence="4" id="KW-0408">Iron</keyword>
<evidence type="ECO:0000256" key="5">
    <source>
        <dbReference type="ARBA" id="ARBA00023014"/>
    </source>
</evidence>
<keyword evidence="2" id="KW-0001">2Fe-2S</keyword>
<comment type="caution">
    <text evidence="8">The sequence shown here is derived from an EMBL/GenBank/DDBJ whole genome shotgun (WGS) entry which is preliminary data.</text>
</comment>
<dbReference type="CDD" id="cd03064">
    <property type="entry name" value="TRX_Fd_NuoE"/>
    <property type="match status" value="1"/>
</dbReference>
<evidence type="ECO:0000256" key="1">
    <source>
        <dbReference type="ARBA" id="ARBA00010643"/>
    </source>
</evidence>
<dbReference type="EMBL" id="NRRL01000020">
    <property type="protein sequence ID" value="MBK1668291.1"/>
    <property type="molecule type" value="Genomic_DNA"/>
</dbReference>
<evidence type="ECO:0000256" key="6">
    <source>
        <dbReference type="ARBA" id="ARBA00034078"/>
    </source>
</evidence>
<sequence length="250" mass="27205">MSRVTTHPKVTSFRPPETGDFAFTEASWKEAEFALAKYPEDHKASAVMPLLWIAQRQNQGHLTRAAIEYVAQILEMAPIRVHEIATFYTMYNLEKPGKVQLQICRTTPCMLRGADDILAAVKTKLGIDDGEVTEDGLFSLMEVECLGACCNAPMMQVNNEAYYEDLTPEIVERLIDDWRAGKTPTPGSQQGRAGSEPEGGPTVLTDVQDYGAADGPYANGTFVPAEVRRARAAAAQADNEAGTSSDKGSS</sequence>
<keyword evidence="5" id="KW-0411">Iron-sulfur</keyword>